<dbReference type="EMBL" id="VOBR01000023">
    <property type="protein sequence ID" value="TWP47949.1"/>
    <property type="molecule type" value="Genomic_DNA"/>
</dbReference>
<sequence length="199" mass="22046">MRQAWSDAVRTLGGTPDPGDLEERYAEPHRRYHNTKHVLAVVRDAAVLAEALGLSAQERALLTLAACAHDVVYDSKPGDDERASAAWARSHLTDLAPEHVDRVSSLVLATITHSSDDELARALLDADLAILGAPQQEYDEYRVAVRAEYAMYDDEAWRAGRAKVLSTLLSRDPLYVTKPARELWESTARANMARELQAL</sequence>
<evidence type="ECO:0000256" key="1">
    <source>
        <dbReference type="SAM" id="MobiDB-lite"/>
    </source>
</evidence>
<dbReference type="SUPFAM" id="SSF109604">
    <property type="entry name" value="HD-domain/PDEase-like"/>
    <property type="match status" value="1"/>
</dbReference>
<protein>
    <recommendedName>
        <fullName evidence="4">HD domain-containing protein</fullName>
    </recommendedName>
</protein>
<organism evidence="2 3">
    <name type="scientific">Lentzea tibetensis</name>
    <dbReference type="NCBI Taxonomy" id="2591470"/>
    <lineage>
        <taxon>Bacteria</taxon>
        <taxon>Bacillati</taxon>
        <taxon>Actinomycetota</taxon>
        <taxon>Actinomycetes</taxon>
        <taxon>Pseudonocardiales</taxon>
        <taxon>Pseudonocardiaceae</taxon>
        <taxon>Lentzea</taxon>
    </lineage>
</organism>
<dbReference type="RefSeq" id="WP_146357011.1">
    <property type="nucleotide sequence ID" value="NZ_VOBR01000023.1"/>
</dbReference>
<dbReference type="Gene3D" id="1.10.3210.10">
    <property type="entry name" value="Hypothetical protein af1432"/>
    <property type="match status" value="1"/>
</dbReference>
<comment type="caution">
    <text evidence="2">The sequence shown here is derived from an EMBL/GenBank/DDBJ whole genome shotgun (WGS) entry which is preliminary data.</text>
</comment>
<evidence type="ECO:0000313" key="3">
    <source>
        <dbReference type="Proteomes" id="UP000316639"/>
    </source>
</evidence>
<name>A0A563ELH6_9PSEU</name>
<evidence type="ECO:0008006" key="4">
    <source>
        <dbReference type="Google" id="ProtNLM"/>
    </source>
</evidence>
<evidence type="ECO:0000313" key="2">
    <source>
        <dbReference type="EMBL" id="TWP47949.1"/>
    </source>
</evidence>
<feature type="region of interest" description="Disordered" evidence="1">
    <location>
        <begin position="1"/>
        <end position="21"/>
    </location>
</feature>
<dbReference type="PIRSF" id="PIRSF035170">
    <property type="entry name" value="HD_phosphohydro"/>
    <property type="match status" value="1"/>
</dbReference>
<dbReference type="PANTHER" id="PTHR21174:SF0">
    <property type="entry name" value="HD PHOSPHOHYDROLASE FAMILY PROTEIN-RELATED"/>
    <property type="match status" value="1"/>
</dbReference>
<reference evidence="2 3" key="1">
    <citation type="submission" date="2019-07" db="EMBL/GenBank/DDBJ databases">
        <title>Lentzea xizangensis sp. nov., isolated from Qinghai-Tibetan Plateau Soils.</title>
        <authorList>
            <person name="Huang J."/>
        </authorList>
    </citation>
    <scope>NUCLEOTIDE SEQUENCE [LARGE SCALE GENOMIC DNA]</scope>
    <source>
        <strain evidence="2 3">FXJ1.1311</strain>
    </source>
</reference>
<accession>A0A563ELH6</accession>
<proteinExistence type="predicted"/>
<dbReference type="AlphaFoldDB" id="A0A563ELH6"/>
<gene>
    <name evidence="2" type="ORF">FKR81_30220</name>
</gene>
<dbReference type="OrthoDB" id="9808993at2"/>
<dbReference type="PANTHER" id="PTHR21174">
    <property type="match status" value="1"/>
</dbReference>
<keyword evidence="3" id="KW-1185">Reference proteome</keyword>
<dbReference type="Proteomes" id="UP000316639">
    <property type="component" value="Unassembled WGS sequence"/>
</dbReference>
<dbReference type="InterPro" id="IPR009218">
    <property type="entry name" value="HD_phosphohydro"/>
</dbReference>